<reference evidence="7 8" key="1">
    <citation type="submission" date="2019-01" db="EMBL/GenBank/DDBJ databases">
        <authorList>
            <person name="Brito A."/>
        </authorList>
    </citation>
    <scope>NUCLEOTIDE SEQUENCE [LARGE SCALE GENOMIC DNA]</scope>
    <source>
        <strain evidence="7">1</strain>
    </source>
</reference>
<keyword evidence="2" id="KW-0175">Coiled coil</keyword>
<evidence type="ECO:0000313" key="8">
    <source>
        <dbReference type="Proteomes" id="UP000320055"/>
    </source>
</evidence>
<name>A0A563VUL1_9CYAN</name>
<organism evidence="7 8">
    <name type="scientific">Hyella patelloides LEGE 07179</name>
    <dbReference type="NCBI Taxonomy" id="945734"/>
    <lineage>
        <taxon>Bacteria</taxon>
        <taxon>Bacillati</taxon>
        <taxon>Cyanobacteriota</taxon>
        <taxon>Cyanophyceae</taxon>
        <taxon>Pleurocapsales</taxon>
        <taxon>Hyellaceae</taxon>
        <taxon>Hyella</taxon>
    </lineage>
</organism>
<dbReference type="Gene3D" id="2.40.420.20">
    <property type="match status" value="1"/>
</dbReference>
<gene>
    <name evidence="7" type="ORF">H1P_30037</name>
</gene>
<dbReference type="EMBL" id="CAACVJ010000223">
    <property type="protein sequence ID" value="VEP14961.1"/>
    <property type="molecule type" value="Genomic_DNA"/>
</dbReference>
<dbReference type="PANTHER" id="PTHR30469:SF33">
    <property type="entry name" value="SLR1207 PROTEIN"/>
    <property type="match status" value="1"/>
</dbReference>
<dbReference type="Gene3D" id="2.40.50.100">
    <property type="match status" value="2"/>
</dbReference>
<comment type="similarity">
    <text evidence="1">Belongs to the membrane fusion protein (MFP) (TC 8.A.1) family.</text>
</comment>
<dbReference type="Pfam" id="PF25881">
    <property type="entry name" value="HH_YBHG"/>
    <property type="match status" value="1"/>
</dbReference>
<keyword evidence="3" id="KW-1133">Transmembrane helix</keyword>
<dbReference type="OrthoDB" id="505602at2"/>
<dbReference type="SUPFAM" id="SSF111369">
    <property type="entry name" value="HlyD-like secretion proteins"/>
    <property type="match status" value="2"/>
</dbReference>
<proteinExistence type="inferred from homology"/>
<evidence type="ECO:0000256" key="3">
    <source>
        <dbReference type="SAM" id="Phobius"/>
    </source>
</evidence>
<feature type="domain" description="CusB-like beta-barrel" evidence="5">
    <location>
        <begin position="329"/>
        <end position="404"/>
    </location>
</feature>
<evidence type="ECO:0000313" key="7">
    <source>
        <dbReference type="EMBL" id="VEP14961.1"/>
    </source>
</evidence>
<accession>A0A563VUL1</accession>
<dbReference type="Gene3D" id="2.40.30.170">
    <property type="match status" value="1"/>
</dbReference>
<dbReference type="InterPro" id="IPR058627">
    <property type="entry name" value="MdtA-like_C"/>
</dbReference>
<feature type="domain" description="YbhG-like alpha-helical hairpin" evidence="4">
    <location>
        <begin position="134"/>
        <end position="250"/>
    </location>
</feature>
<keyword evidence="3" id="KW-0472">Membrane</keyword>
<dbReference type="Pfam" id="PF25954">
    <property type="entry name" value="Beta-barrel_RND_2"/>
    <property type="match status" value="1"/>
</dbReference>
<dbReference type="Pfam" id="PF25967">
    <property type="entry name" value="RND-MFP_C"/>
    <property type="match status" value="1"/>
</dbReference>
<evidence type="ECO:0000259" key="4">
    <source>
        <dbReference type="Pfam" id="PF25881"/>
    </source>
</evidence>
<dbReference type="Proteomes" id="UP000320055">
    <property type="component" value="Unassembled WGS sequence"/>
</dbReference>
<dbReference type="AlphaFoldDB" id="A0A563VUL1"/>
<dbReference type="GO" id="GO:0015562">
    <property type="term" value="F:efflux transmembrane transporter activity"/>
    <property type="evidence" value="ECO:0007669"/>
    <property type="project" value="TreeGrafter"/>
</dbReference>
<keyword evidence="8" id="KW-1185">Reference proteome</keyword>
<feature type="transmembrane region" description="Helical" evidence="3">
    <location>
        <begin position="12"/>
        <end position="35"/>
    </location>
</feature>
<dbReference type="PANTHER" id="PTHR30469">
    <property type="entry name" value="MULTIDRUG RESISTANCE PROTEIN MDTA"/>
    <property type="match status" value="1"/>
</dbReference>
<evidence type="ECO:0000259" key="5">
    <source>
        <dbReference type="Pfam" id="PF25954"/>
    </source>
</evidence>
<feature type="coiled-coil region" evidence="2">
    <location>
        <begin position="103"/>
        <end position="277"/>
    </location>
</feature>
<feature type="domain" description="Multidrug resistance protein MdtA-like C-terminal permuted SH3" evidence="6">
    <location>
        <begin position="408"/>
        <end position="465"/>
    </location>
</feature>
<dbReference type="InterPro" id="IPR059052">
    <property type="entry name" value="HH_YbhG-like"/>
</dbReference>
<dbReference type="NCBIfam" id="TIGR01730">
    <property type="entry name" value="RND_mfp"/>
    <property type="match status" value="1"/>
</dbReference>
<protein>
    <submittedName>
        <fullName evidence="7">RND family efflux transporter, MFP subunit</fullName>
    </submittedName>
</protein>
<evidence type="ECO:0000256" key="2">
    <source>
        <dbReference type="SAM" id="Coils"/>
    </source>
</evidence>
<sequence length="472" mass="51673">MEFSTTSKKRRFPLWGIGLITGGLILIGASTTYVITQRNNSQTQIEELTETVVQENLAVRIRASGRVEPIKNVNVSPKNPGRLIRLLVEQGDLVSQGQTLAIMENTEVAAQKAEAEAQLQQAIASLEQNQVTIQGNTNQAQARFAQAKAQLQAIKARIPKEISQAEAQLQSAQSRLNLTAERIKRNRYLLERGAISQDEFDEAVNENSNAQANLKEIEERLVQLKTTESPEIAQLEAQVTEAQIDLQQKQNSSQNEIAAFKAQVTAAQASLQQIEIQYSDTVVTAPFDGTVTQRYAVEGSFVTPTTSASTSASASATSIVALAQGLEIIAKVPEVDISQLREGQKVEIVADAYSEEVFEGEVKRIAPEAIVEDNVTSFEVRISLVTGEDKLRSKMNVDVTFIGQELNNSLVVPTVAIVTEKGETGVMKLNDKGQPEFTPVTIGLTIKDKTQVLEGITSEDRVFIDLPEERRN</sequence>
<evidence type="ECO:0000259" key="6">
    <source>
        <dbReference type="Pfam" id="PF25967"/>
    </source>
</evidence>
<dbReference type="GO" id="GO:1990281">
    <property type="term" value="C:efflux pump complex"/>
    <property type="evidence" value="ECO:0007669"/>
    <property type="project" value="TreeGrafter"/>
</dbReference>
<dbReference type="InterPro" id="IPR006143">
    <property type="entry name" value="RND_pump_MFP"/>
</dbReference>
<dbReference type="Gene3D" id="1.10.287.470">
    <property type="entry name" value="Helix hairpin bin"/>
    <property type="match status" value="1"/>
</dbReference>
<dbReference type="InterPro" id="IPR058792">
    <property type="entry name" value="Beta-barrel_RND_2"/>
</dbReference>
<dbReference type="RefSeq" id="WP_144863172.1">
    <property type="nucleotide sequence ID" value="NZ_LR213768.1"/>
</dbReference>
<keyword evidence="3" id="KW-0812">Transmembrane</keyword>
<evidence type="ECO:0000256" key="1">
    <source>
        <dbReference type="ARBA" id="ARBA00009477"/>
    </source>
</evidence>